<gene>
    <name evidence="9" type="primary">KIF13B</name>
</gene>
<feature type="region of interest" description="Disordered" evidence="6">
    <location>
        <begin position="1490"/>
        <end position="1524"/>
    </location>
</feature>
<evidence type="ECO:0000259" key="7">
    <source>
        <dbReference type="PROSITE" id="PS50067"/>
    </source>
</evidence>
<organism evidence="9 10">
    <name type="scientific">Chinchilla lanigera</name>
    <name type="common">Long-tailed chinchilla</name>
    <name type="synonym">Chinchilla villidera</name>
    <dbReference type="NCBI Taxonomy" id="34839"/>
    <lineage>
        <taxon>Eukaryota</taxon>
        <taxon>Metazoa</taxon>
        <taxon>Chordata</taxon>
        <taxon>Craniata</taxon>
        <taxon>Vertebrata</taxon>
        <taxon>Euteleostomi</taxon>
        <taxon>Mammalia</taxon>
        <taxon>Eutheria</taxon>
        <taxon>Euarchontoglires</taxon>
        <taxon>Glires</taxon>
        <taxon>Rodentia</taxon>
        <taxon>Hystricomorpha</taxon>
        <taxon>Chinchillidae</taxon>
        <taxon>Chinchilla</taxon>
    </lineage>
</organism>
<dbReference type="Pfam" id="PF12473">
    <property type="entry name" value="DUF3694"/>
    <property type="match status" value="2"/>
</dbReference>
<dbReference type="Gene3D" id="2.60.200.20">
    <property type="match status" value="1"/>
</dbReference>
<accession>A0A8C2VWL2</accession>
<feature type="compositionally biased region" description="Polar residues" evidence="6">
    <location>
        <begin position="1254"/>
        <end position="1265"/>
    </location>
</feature>
<dbReference type="GO" id="GO:0005737">
    <property type="term" value="C:cytoplasm"/>
    <property type="evidence" value="ECO:0007669"/>
    <property type="project" value="Ensembl"/>
</dbReference>
<dbReference type="SUPFAM" id="SSF49879">
    <property type="entry name" value="SMAD/FHA domain"/>
    <property type="match status" value="1"/>
</dbReference>
<dbReference type="SMART" id="SM01052">
    <property type="entry name" value="CAP_GLY"/>
    <property type="match status" value="1"/>
</dbReference>
<dbReference type="InterPro" id="IPR022140">
    <property type="entry name" value="Kinesin-like_KIF1-typ"/>
</dbReference>
<keyword evidence="10" id="KW-1185">Reference proteome</keyword>
<dbReference type="GeneTree" id="ENSGT00940000155500"/>
<dbReference type="GO" id="GO:0071889">
    <property type="term" value="F:14-3-3 protein binding"/>
    <property type="evidence" value="ECO:0007669"/>
    <property type="project" value="Ensembl"/>
</dbReference>
<dbReference type="OMA" id="LVCSIKI"/>
<dbReference type="PANTHER" id="PTHR47117">
    <property type="entry name" value="STAR-RELATED LIPID TRANSFER PROTEIN 9"/>
    <property type="match status" value="1"/>
</dbReference>
<keyword evidence="3" id="KW-0175">Coiled coil</keyword>
<feature type="region of interest" description="Disordered" evidence="6">
    <location>
        <begin position="1343"/>
        <end position="1380"/>
    </location>
</feature>
<feature type="region of interest" description="Disordered" evidence="6">
    <location>
        <begin position="1198"/>
        <end position="1265"/>
    </location>
</feature>
<sequence length="1653" mass="183182">MGDSKVKVAVRVRPMNRREIDLHTKCVVDVDANKVILNPVNTNLSKGDVFAYDHCFWSMDESVRDKYAGQDDVFKCLGENILQNAFDGYNACIFAYGQTGSGKSYTMMGTADQPGLIPRLCSGLFDRTQKEENEEQSFKVEVSYMEIYNEKVRDLLDPKGIGQKCCSDSAAITELNEDSRRYPRKSVHYTEFPSSDFKEMLQGRQKESEIMTTASSFLFEAIPRVPNNYSHVGSSVYCCPSSPGTNASPLCLQERQKQLESLGISLQSSGIKVGDDKCFLVNLNADPALNELLVYYLKEHTLIGSANSQDIQLCGMGILPEHCIIDITSDGQVVLTPQKNTRTFVNGSSVSSPTQLHHGDRILWGNNHFFRLNLPKKRKKAERDDEEQDPSLKNDSSSEQLDVDGDSSSEVSSEINFNFEYAQMEVTMKALGSNDPMQSILNSLEQQHEEEKRSALERQRLMYEHELEQLRRRLSPEKQNCRSVDRFSLHSPSAQQRLRQWAEEREATLNNSLMRLREQIVKANLLVREANYIAEELDKRTEYKVTLQIPASSLDANRKRGSLLSEPAIQVRRKGKGKQIWSLEKLDNRLLDMRDLYQEWKECEEDTPLTRSYFKRADPFYDEEENHSLIGVANVFLESLFYDAKLQYAVPIVNQKGEVAGRLHVEVMRISGAVGERIAGGDDPAEVLCEKETQENRLVCMVKILQATGLPQHLSHFVFCKYSFWDQQEPVMVAPEVDTSSSSPISKEPHCMVVFDHCSEFSVNITEDFIEHLSEGALAIEVYGHKMNDPRRNPALWDLGIIQAKTRSLRDRWSEVTRKLEFWVQILEQNENGEYCPVEVIPAKDVPTGGIFQLRQGQSRRVQVEVKSVQESGTLPLIEECILSVGIGCVKVRPVRPLKMHENFHEEEEDMDSYQDRDLERLRRKWLNALTKRQEYLDQQLQKLVSKPDKSEDDADREAQLLEMRLTLTEERNAGMVPSAGSGIPGAPAEWTPVPGMETHIPVIFLDLNADDFSSQDNLDDPEAGGWDATLSGEEEEEFFELQVVKHHDGEARAEASWDSAVHSCPQLSKGTPADERVFLIVRVTVQLSHPADMQLVLRKRICVHVHSRQGFAQSLLKKMSHRSSIPGCGVTFEIVSNIPEDAQGVEEREALARMAANVENPASADSEAHIEKYLRSVLAVENLLTLDRLRQEVAVKEQLTGKGKLSRRSISSPNVNRVSISQPGGRWESQQDVSQTPVSRGVAAVPPAHPVCPQNNHSPEPGLSSLTASYLNPVKSLVPQMPKLLKSLFPVRDDRRGKQPLPLAHQPVPRILVQAPLPDAQAARTEEVSRWAGAATVPTAAPAMKVLDKPAPPHTTAVTPAPEGQDGPPSPLSEASSGYFSHSVSTATLSDALALSLDATGPSGQTPSSPAAPGQNPEAEVASPSGTKSYPSGPEEPSAQPATYAELEVPRPLLLPDAQAPASPFRIRKVRTSELKSFTRMLGGGCSGAEEDLLATGGPGNSGEQAAGKPEVASDSEEASEVPEWLKEGEYVAVGTTKTGIVRYIGPTDFQEGTWVGVELDLPSGKNDGSIGGKQYFKCNPGYGLLVRPARVRKAQAAGRRRSTGLRAQGALEVRRSATLSGSATNLASLTAALAKADRSPKNVENRKSWAS</sequence>
<proteinExistence type="inferred from homology"/>
<dbReference type="Pfam" id="PF01302">
    <property type="entry name" value="CAP_GLY"/>
    <property type="match status" value="1"/>
</dbReference>
<feature type="region of interest" description="Disordered" evidence="6">
    <location>
        <begin position="377"/>
        <end position="410"/>
    </location>
</feature>
<feature type="region of interest" description="Disordered" evidence="6">
    <location>
        <begin position="1398"/>
        <end position="1442"/>
    </location>
</feature>
<evidence type="ECO:0000256" key="4">
    <source>
        <dbReference type="ARBA" id="ARBA00023175"/>
    </source>
</evidence>
<dbReference type="GO" id="GO:0019901">
    <property type="term" value="F:protein kinase binding"/>
    <property type="evidence" value="ECO:0007669"/>
    <property type="project" value="Ensembl"/>
</dbReference>
<evidence type="ECO:0000256" key="3">
    <source>
        <dbReference type="ARBA" id="ARBA00023054"/>
    </source>
</evidence>
<dbReference type="InterPro" id="IPR008984">
    <property type="entry name" value="SMAD_FHA_dom_sf"/>
</dbReference>
<evidence type="ECO:0000313" key="10">
    <source>
        <dbReference type="Proteomes" id="UP000694398"/>
    </source>
</evidence>
<dbReference type="GO" id="GO:0005524">
    <property type="term" value="F:ATP binding"/>
    <property type="evidence" value="ECO:0007669"/>
    <property type="project" value="UniProtKB-UniRule"/>
</dbReference>
<evidence type="ECO:0000256" key="2">
    <source>
        <dbReference type="ARBA" id="ARBA00022840"/>
    </source>
</evidence>
<dbReference type="Gene3D" id="3.40.850.10">
    <property type="entry name" value="Kinesin motor domain"/>
    <property type="match status" value="1"/>
</dbReference>
<evidence type="ECO:0000256" key="6">
    <source>
        <dbReference type="SAM" id="MobiDB-lite"/>
    </source>
</evidence>
<dbReference type="InterPro" id="IPR000938">
    <property type="entry name" value="CAP-Gly_domain"/>
</dbReference>
<dbReference type="InterPro" id="IPR036961">
    <property type="entry name" value="Kinesin_motor_dom_sf"/>
</dbReference>
<feature type="compositionally biased region" description="Polar residues" evidence="6">
    <location>
        <begin position="1209"/>
        <end position="1239"/>
    </location>
</feature>
<dbReference type="SUPFAM" id="SSF52540">
    <property type="entry name" value="P-loop containing nucleoside triphosphate hydrolases"/>
    <property type="match status" value="1"/>
</dbReference>
<dbReference type="CDD" id="cd22730">
    <property type="entry name" value="FHA_KIF13B"/>
    <property type="match status" value="1"/>
</dbReference>
<dbReference type="Proteomes" id="UP000694398">
    <property type="component" value="Unassembled WGS sequence"/>
</dbReference>
<feature type="domain" description="CAP-Gly" evidence="8">
    <location>
        <begin position="1547"/>
        <end position="1589"/>
    </location>
</feature>
<evidence type="ECO:0000256" key="1">
    <source>
        <dbReference type="ARBA" id="ARBA00022741"/>
    </source>
</evidence>
<dbReference type="InterPro" id="IPR001752">
    <property type="entry name" value="Kinesin_motor_dom"/>
</dbReference>
<dbReference type="GO" id="GO:0008017">
    <property type="term" value="F:microtubule binding"/>
    <property type="evidence" value="ECO:0007669"/>
    <property type="project" value="InterPro"/>
</dbReference>
<dbReference type="Gene3D" id="2.30.30.190">
    <property type="entry name" value="CAP Gly-rich-like domain"/>
    <property type="match status" value="1"/>
</dbReference>
<evidence type="ECO:0000313" key="9">
    <source>
        <dbReference type="Ensembl" id="ENSCLAP00000020568.1"/>
    </source>
</evidence>
<keyword evidence="2 5" id="KW-0067">ATP-binding</keyword>
<reference evidence="9" key="2">
    <citation type="submission" date="2025-09" db="UniProtKB">
        <authorList>
            <consortium name="Ensembl"/>
        </authorList>
    </citation>
    <scope>IDENTIFICATION</scope>
</reference>
<dbReference type="InterPro" id="IPR000253">
    <property type="entry name" value="FHA_dom"/>
</dbReference>
<dbReference type="SUPFAM" id="SSF74924">
    <property type="entry name" value="Cap-Gly domain"/>
    <property type="match status" value="1"/>
</dbReference>
<evidence type="ECO:0000259" key="8">
    <source>
        <dbReference type="PROSITE" id="PS50245"/>
    </source>
</evidence>
<comment type="similarity">
    <text evidence="5">Belongs to the TRAFAC class myosin-kinesin ATPase superfamily. Kinesin family.</text>
</comment>
<dbReference type="PROSITE" id="PS50245">
    <property type="entry name" value="CAP_GLY_2"/>
    <property type="match status" value="1"/>
</dbReference>
<dbReference type="GO" id="GO:0003777">
    <property type="term" value="F:microtubule motor activity"/>
    <property type="evidence" value="ECO:0007669"/>
    <property type="project" value="InterPro"/>
</dbReference>
<dbReference type="InterPro" id="IPR027417">
    <property type="entry name" value="P-loop_NTPase"/>
</dbReference>
<feature type="compositionally biased region" description="Polar residues" evidence="6">
    <location>
        <begin position="391"/>
        <end position="400"/>
    </location>
</feature>
<evidence type="ECO:0000256" key="5">
    <source>
        <dbReference type="PROSITE-ProRule" id="PRU00283"/>
    </source>
</evidence>
<reference evidence="9" key="1">
    <citation type="submission" date="2025-08" db="UniProtKB">
        <authorList>
            <consortium name="Ensembl"/>
        </authorList>
    </citation>
    <scope>IDENTIFICATION</scope>
</reference>
<dbReference type="Ensembl" id="ENSCLAT00000020766.1">
    <property type="protein sequence ID" value="ENSCLAP00000020568.1"/>
    <property type="gene ID" value="ENSCLAG00000014088.1"/>
</dbReference>
<keyword evidence="1 5" id="KW-0547">Nucleotide-binding</keyword>
<dbReference type="InterPro" id="IPR036859">
    <property type="entry name" value="CAP-Gly_dom_sf"/>
</dbReference>
<protein>
    <submittedName>
        <fullName evidence="9">Kinesin family member 13B</fullName>
    </submittedName>
</protein>
<dbReference type="PROSITE" id="PS00845">
    <property type="entry name" value="CAP_GLY_1"/>
    <property type="match status" value="1"/>
</dbReference>
<dbReference type="GO" id="GO:0030424">
    <property type="term" value="C:axon"/>
    <property type="evidence" value="ECO:0007669"/>
    <property type="project" value="Ensembl"/>
</dbReference>
<dbReference type="InterPro" id="IPR022164">
    <property type="entry name" value="Kinesin-like"/>
</dbReference>
<feature type="binding site" evidence="5">
    <location>
        <begin position="97"/>
        <end position="104"/>
    </location>
    <ligand>
        <name>ATP</name>
        <dbReference type="ChEBI" id="CHEBI:30616"/>
    </ligand>
</feature>
<dbReference type="GO" id="GO:0050770">
    <property type="term" value="P:regulation of axonogenesis"/>
    <property type="evidence" value="ECO:0007669"/>
    <property type="project" value="Ensembl"/>
</dbReference>
<feature type="domain" description="Kinesin motor" evidence="7">
    <location>
        <begin position="5"/>
        <end position="160"/>
    </location>
</feature>
<dbReference type="Pfam" id="PF00498">
    <property type="entry name" value="FHA"/>
    <property type="match status" value="1"/>
</dbReference>
<dbReference type="FunFam" id="2.30.30.190:FF:000009">
    <property type="entry name" value="Kinesin family member 13B"/>
    <property type="match status" value="1"/>
</dbReference>
<dbReference type="Pfam" id="PF00225">
    <property type="entry name" value="Kinesin"/>
    <property type="match status" value="1"/>
</dbReference>
<name>A0A8C2VWL2_CHILA</name>
<dbReference type="GO" id="GO:0047496">
    <property type="term" value="P:vesicle transport along microtubule"/>
    <property type="evidence" value="ECO:0007669"/>
    <property type="project" value="UniProtKB-ARBA"/>
</dbReference>
<dbReference type="PROSITE" id="PS50067">
    <property type="entry name" value="KINESIN_MOTOR_2"/>
    <property type="match status" value="1"/>
</dbReference>
<dbReference type="FunFam" id="2.60.200.20:FF:000002">
    <property type="entry name" value="Kinesin family member 13A"/>
    <property type="match status" value="1"/>
</dbReference>
<dbReference type="Pfam" id="PF12423">
    <property type="entry name" value="KIF1B"/>
    <property type="match status" value="1"/>
</dbReference>
<dbReference type="SMART" id="SM00129">
    <property type="entry name" value="KISc"/>
    <property type="match status" value="1"/>
</dbReference>
<keyword evidence="4 5" id="KW-0505">Motor protein</keyword>